<dbReference type="InterPro" id="IPR058248">
    <property type="entry name" value="Lxx211020-like"/>
</dbReference>
<dbReference type="Pfam" id="PF04314">
    <property type="entry name" value="PCuAC"/>
    <property type="match status" value="1"/>
</dbReference>
<sequence length="185" mass="19708">MSNLLPKAQAFTLRGAPPFHLQLRVGLAVLSLLLLFACIPAALAHEFKVGDLEIEHPWSRATPPGAKVAGGYFTVVNKGSVPDRLLSISSDISEKAELHEMGVKDGVMIMRPVEGGLEIPAGGKVALKPGAYHLMFTGLKRQPKQGEKFPAMLTFEKAGSVKVEFAVEGMGETGSGDMGDMDHAE</sequence>
<dbReference type="RefSeq" id="WP_337094976.1">
    <property type="nucleotide sequence ID" value="NZ_JAPYKO010000016.1"/>
</dbReference>
<gene>
    <name evidence="1" type="ORF">O7A05_21570</name>
</gene>
<protein>
    <submittedName>
        <fullName evidence="1">Copper chaperone PCu(A)C</fullName>
    </submittedName>
</protein>
<accession>A0ABU8KH41</accession>
<dbReference type="InterPro" id="IPR007410">
    <property type="entry name" value="LpqE-like"/>
</dbReference>
<dbReference type="InterPro" id="IPR036182">
    <property type="entry name" value="PCuAC_sf"/>
</dbReference>
<evidence type="ECO:0000313" key="2">
    <source>
        <dbReference type="Proteomes" id="UP001366503"/>
    </source>
</evidence>
<evidence type="ECO:0000313" key="1">
    <source>
        <dbReference type="EMBL" id="MEI9404730.1"/>
    </source>
</evidence>
<dbReference type="EMBL" id="JAPYKO010000016">
    <property type="protein sequence ID" value="MEI9404730.1"/>
    <property type="molecule type" value="Genomic_DNA"/>
</dbReference>
<dbReference type="Proteomes" id="UP001366503">
    <property type="component" value="Unassembled WGS sequence"/>
</dbReference>
<keyword evidence="2" id="KW-1185">Reference proteome</keyword>
<comment type="caution">
    <text evidence="1">The sequence shown here is derived from an EMBL/GenBank/DDBJ whole genome shotgun (WGS) entry which is preliminary data.</text>
</comment>
<dbReference type="PANTHER" id="PTHR36302:SF1">
    <property type="entry name" value="COPPER CHAPERONE PCU(A)C"/>
    <property type="match status" value="1"/>
</dbReference>
<proteinExistence type="predicted"/>
<name>A0ABU8KH41_9HYPH</name>
<organism evidence="1 2">
    <name type="scientific">Mesorhizobium argentiipisi</name>
    <dbReference type="NCBI Taxonomy" id="3015175"/>
    <lineage>
        <taxon>Bacteria</taxon>
        <taxon>Pseudomonadati</taxon>
        <taxon>Pseudomonadota</taxon>
        <taxon>Alphaproteobacteria</taxon>
        <taxon>Hyphomicrobiales</taxon>
        <taxon>Phyllobacteriaceae</taxon>
        <taxon>Mesorhizobium</taxon>
    </lineage>
</organism>
<dbReference type="SUPFAM" id="SSF110087">
    <property type="entry name" value="DR1885-like metal-binding protein"/>
    <property type="match status" value="1"/>
</dbReference>
<dbReference type="PANTHER" id="PTHR36302">
    <property type="entry name" value="BLR7088 PROTEIN"/>
    <property type="match status" value="1"/>
</dbReference>
<dbReference type="Gene3D" id="2.60.40.1890">
    <property type="entry name" value="PCu(A)C copper chaperone"/>
    <property type="match status" value="1"/>
</dbReference>
<reference evidence="1 2" key="1">
    <citation type="submission" date="2022-12" db="EMBL/GenBank/DDBJ databases">
        <authorList>
            <person name="Muema E."/>
        </authorList>
    </citation>
    <scope>NUCLEOTIDE SEQUENCE [LARGE SCALE GENOMIC DNA]</scope>
    <source>
        <strain evidence="2">1330</strain>
    </source>
</reference>